<dbReference type="InterPro" id="IPR006442">
    <property type="entry name" value="Antitoxin_Phd/YefM"/>
</dbReference>
<gene>
    <name evidence="3" type="ORF">CH338_21830</name>
</gene>
<dbReference type="AlphaFoldDB" id="A0A327KF86"/>
<comment type="caution">
    <text evidence="3">The sequence shown here is derived from an EMBL/GenBank/DDBJ whole genome shotgun (WGS) entry which is preliminary data.</text>
</comment>
<evidence type="ECO:0000313" key="4">
    <source>
        <dbReference type="Proteomes" id="UP000248863"/>
    </source>
</evidence>
<keyword evidence="4" id="KW-1185">Reference proteome</keyword>
<dbReference type="SUPFAM" id="SSF143120">
    <property type="entry name" value="YefM-like"/>
    <property type="match status" value="1"/>
</dbReference>
<proteinExistence type="inferred from homology"/>
<dbReference type="RefSeq" id="WP_111359212.1">
    <property type="nucleotide sequence ID" value="NZ_NHSK01000266.1"/>
</dbReference>
<dbReference type="OrthoDB" id="7451784at2"/>
<dbReference type="InterPro" id="IPR036165">
    <property type="entry name" value="YefM-like_sf"/>
</dbReference>
<evidence type="ECO:0000256" key="1">
    <source>
        <dbReference type="ARBA" id="ARBA00009981"/>
    </source>
</evidence>
<dbReference type="EMBL" id="NPEU01000335">
    <property type="protein sequence ID" value="RAI33898.1"/>
    <property type="molecule type" value="Genomic_DNA"/>
</dbReference>
<organism evidence="3 4">
    <name type="scientific">Rhodoplanes elegans</name>
    <dbReference type="NCBI Taxonomy" id="29408"/>
    <lineage>
        <taxon>Bacteria</taxon>
        <taxon>Pseudomonadati</taxon>
        <taxon>Pseudomonadota</taxon>
        <taxon>Alphaproteobacteria</taxon>
        <taxon>Hyphomicrobiales</taxon>
        <taxon>Nitrobacteraceae</taxon>
        <taxon>Rhodoplanes</taxon>
    </lineage>
</organism>
<dbReference type="NCBIfam" id="TIGR01552">
    <property type="entry name" value="phd_fam"/>
    <property type="match status" value="1"/>
</dbReference>
<protein>
    <recommendedName>
        <fullName evidence="2">Antitoxin</fullName>
    </recommendedName>
</protein>
<comment type="function">
    <text evidence="2">Antitoxin component of a type II toxin-antitoxin (TA) system.</text>
</comment>
<comment type="similarity">
    <text evidence="1 2">Belongs to the phD/YefM antitoxin family.</text>
</comment>
<dbReference type="Proteomes" id="UP000248863">
    <property type="component" value="Unassembled WGS sequence"/>
</dbReference>
<dbReference type="Gene3D" id="3.40.1620.10">
    <property type="entry name" value="YefM-like domain"/>
    <property type="match status" value="1"/>
</dbReference>
<reference evidence="3 4" key="1">
    <citation type="submission" date="2017-07" db="EMBL/GenBank/DDBJ databases">
        <title>Draft Genome Sequences of Select Purple Nonsulfur Bacteria.</title>
        <authorList>
            <person name="Lasarre B."/>
            <person name="Mckinlay J.B."/>
        </authorList>
    </citation>
    <scope>NUCLEOTIDE SEQUENCE [LARGE SCALE GENOMIC DNA]</scope>
    <source>
        <strain evidence="3 4">DSM 11907</strain>
    </source>
</reference>
<accession>A0A327KF86</accession>
<sequence>MTGAGSPRSGSGRTPVGQWRLEDAQAHFGEVVRRVRTEGPQLVTAGGRGDVVVVAAEEFRRLAGGATGAALVAALQASPYKDIEIEPERSRLTIRGAEP</sequence>
<name>A0A327KF86_9BRAD</name>
<dbReference type="Pfam" id="PF02604">
    <property type="entry name" value="PhdYeFM_antitox"/>
    <property type="match status" value="1"/>
</dbReference>
<evidence type="ECO:0000313" key="3">
    <source>
        <dbReference type="EMBL" id="RAI33898.1"/>
    </source>
</evidence>
<evidence type="ECO:0000256" key="2">
    <source>
        <dbReference type="RuleBase" id="RU362080"/>
    </source>
</evidence>